<proteinExistence type="predicted"/>
<comment type="caution">
    <text evidence="2">The sequence shown here is derived from an EMBL/GenBank/DDBJ whole genome shotgun (WGS) entry which is preliminary data.</text>
</comment>
<feature type="transmembrane region" description="Helical" evidence="1">
    <location>
        <begin position="12"/>
        <end position="33"/>
    </location>
</feature>
<keyword evidence="1" id="KW-1133">Transmembrane helix</keyword>
<keyword evidence="1" id="KW-0472">Membrane</keyword>
<keyword evidence="1" id="KW-0812">Transmembrane</keyword>
<name>A0ABS9XW76_9ACTN</name>
<keyword evidence="3" id="KW-1185">Reference proteome</keyword>
<sequence length="297" mass="31406">MNTQPAQDKPPAILHGARLLAVLSLIWSGYAITDLMHSGLFGLSVAVAGDVGWVTVLWAEYRGITLAGQRWAAPAAGWLIALGVALLLVIHGHEAGGRPQAIAGPFVVLVGKIVWAFALAAMKDPTEPTPEQRDELHTELRDSAHSVAMMHARAQARIAHIRTEASVTVARDEADFEIGLERLDKQAALQRRTPLALTSPVRPAEPANANSEQSNTTANVLSAAANSPGEQVANKAITSPAPANTGPSMADLVREHVANNPDNRDAVAAVMAAMPTANRASVAAAVRRQRRHGQGYN</sequence>
<reference evidence="2" key="1">
    <citation type="submission" date="2022-03" db="EMBL/GenBank/DDBJ databases">
        <title>Streptomyces 7R015 and 7R016 isolated from Barleria lupulina in Thailand.</title>
        <authorList>
            <person name="Kanchanasin P."/>
            <person name="Phongsopitanun W."/>
            <person name="Tanasupawat S."/>
        </authorList>
    </citation>
    <scope>NUCLEOTIDE SEQUENCE</scope>
    <source>
        <strain evidence="2">7R016</strain>
    </source>
</reference>
<evidence type="ECO:0000256" key="1">
    <source>
        <dbReference type="SAM" id="Phobius"/>
    </source>
</evidence>
<feature type="transmembrane region" description="Helical" evidence="1">
    <location>
        <begin position="39"/>
        <end position="59"/>
    </location>
</feature>
<gene>
    <name evidence="2" type="ORF">MQN93_42270</name>
</gene>
<evidence type="ECO:0008006" key="4">
    <source>
        <dbReference type="Google" id="ProtNLM"/>
    </source>
</evidence>
<accession>A0ABS9XW76</accession>
<dbReference type="RefSeq" id="WP_242713689.1">
    <property type="nucleotide sequence ID" value="NZ_JALDAX010000032.1"/>
</dbReference>
<feature type="transmembrane region" description="Helical" evidence="1">
    <location>
        <begin position="102"/>
        <end position="122"/>
    </location>
</feature>
<evidence type="ECO:0000313" key="2">
    <source>
        <dbReference type="EMBL" id="MCI3246338.1"/>
    </source>
</evidence>
<dbReference type="EMBL" id="JALDAX010000032">
    <property type="protein sequence ID" value="MCI3246338.1"/>
    <property type="molecule type" value="Genomic_DNA"/>
</dbReference>
<dbReference type="Proteomes" id="UP001165270">
    <property type="component" value="Unassembled WGS sequence"/>
</dbReference>
<evidence type="ECO:0000313" key="3">
    <source>
        <dbReference type="Proteomes" id="UP001165270"/>
    </source>
</evidence>
<feature type="transmembrane region" description="Helical" evidence="1">
    <location>
        <begin position="71"/>
        <end position="90"/>
    </location>
</feature>
<organism evidence="2 3">
    <name type="scientific">Streptomyces spinosisporus</name>
    <dbReference type="NCBI Taxonomy" id="2927582"/>
    <lineage>
        <taxon>Bacteria</taxon>
        <taxon>Bacillati</taxon>
        <taxon>Actinomycetota</taxon>
        <taxon>Actinomycetes</taxon>
        <taxon>Kitasatosporales</taxon>
        <taxon>Streptomycetaceae</taxon>
        <taxon>Streptomyces</taxon>
    </lineage>
</organism>
<protein>
    <recommendedName>
        <fullName evidence="4">Protein spdB</fullName>
    </recommendedName>
</protein>